<feature type="transmembrane region" description="Helical" evidence="1">
    <location>
        <begin position="157"/>
        <end position="173"/>
    </location>
</feature>
<accession>A0A3L9YBL7</accession>
<evidence type="ECO:0000256" key="1">
    <source>
        <dbReference type="SAM" id="Phobius"/>
    </source>
</evidence>
<keyword evidence="1" id="KW-1133">Transmembrane helix</keyword>
<proteinExistence type="predicted"/>
<gene>
    <name evidence="2" type="ORF">BXY75_3266</name>
</gene>
<dbReference type="EMBL" id="REFC01000016">
    <property type="protein sequence ID" value="RMA56750.1"/>
    <property type="molecule type" value="Genomic_DNA"/>
</dbReference>
<feature type="transmembrane region" description="Helical" evidence="1">
    <location>
        <begin position="64"/>
        <end position="85"/>
    </location>
</feature>
<keyword evidence="3" id="KW-1185">Reference proteome</keyword>
<feature type="transmembrane region" description="Helical" evidence="1">
    <location>
        <begin position="105"/>
        <end position="122"/>
    </location>
</feature>
<dbReference type="RefSeq" id="WP_121908790.1">
    <property type="nucleotide sequence ID" value="NZ_REFC01000016.1"/>
</dbReference>
<keyword evidence="1" id="KW-0812">Transmembrane</keyword>
<feature type="transmembrane region" description="Helical" evidence="1">
    <location>
        <begin position="23"/>
        <end position="49"/>
    </location>
</feature>
<protein>
    <submittedName>
        <fullName evidence="2">Uncharacterized protein</fullName>
    </submittedName>
</protein>
<dbReference type="AlphaFoldDB" id="A0A3L9YBL7"/>
<dbReference type="Proteomes" id="UP000271339">
    <property type="component" value="Unassembled WGS sequence"/>
</dbReference>
<comment type="caution">
    <text evidence="2">The sequence shown here is derived from an EMBL/GenBank/DDBJ whole genome shotgun (WGS) entry which is preliminary data.</text>
</comment>
<evidence type="ECO:0000313" key="2">
    <source>
        <dbReference type="EMBL" id="RMA56750.1"/>
    </source>
</evidence>
<dbReference type="OrthoDB" id="1120881at2"/>
<organism evidence="2 3">
    <name type="scientific">Ulvibacter antarcticus</name>
    <dbReference type="NCBI Taxonomy" id="442714"/>
    <lineage>
        <taxon>Bacteria</taxon>
        <taxon>Pseudomonadati</taxon>
        <taxon>Bacteroidota</taxon>
        <taxon>Flavobacteriia</taxon>
        <taxon>Flavobacteriales</taxon>
        <taxon>Flavobacteriaceae</taxon>
        <taxon>Ulvibacter</taxon>
    </lineage>
</organism>
<keyword evidence="1" id="KW-0472">Membrane</keyword>
<evidence type="ECO:0000313" key="3">
    <source>
        <dbReference type="Proteomes" id="UP000271339"/>
    </source>
</evidence>
<reference evidence="2 3" key="1">
    <citation type="submission" date="2018-10" db="EMBL/GenBank/DDBJ databases">
        <title>Genomic Encyclopedia of Archaeal and Bacterial Type Strains, Phase II (KMG-II): from individual species to whole genera.</title>
        <authorList>
            <person name="Goeker M."/>
        </authorList>
    </citation>
    <scope>NUCLEOTIDE SEQUENCE [LARGE SCALE GENOMIC DNA]</scope>
    <source>
        <strain evidence="2 3">DSM 23424</strain>
    </source>
</reference>
<sequence length="202" mass="22584">MSEQDYLKDISEIKNLMNRSSRFISLSGLSGIFAGIYAILGAIIAYAFIFSKQKEILILHSLEFKVLIGLLILVAVLSVVTAYLLTTQKAKKNKEKIWDGTTKRLLLNFLIPLVTGGIYIIIKLNSQHYGLTASLMLIFYGLALVNASKYTIGNVKYLGYAEIIIGLICAALPGYGFWFWILGFGLMHVIYGSIMMFHEKKV</sequence>
<feature type="transmembrane region" description="Helical" evidence="1">
    <location>
        <begin position="128"/>
        <end position="145"/>
    </location>
</feature>
<name>A0A3L9YBL7_9FLAO</name>